<sequence length="35" mass="4125">MVKKELIKQIEKLPPEAQQEAADFVDFFYVFPLIV</sequence>
<accession>A0A1M5E380</accession>
<organism evidence="1 2">
    <name type="scientific">Fodinibius roseus</name>
    <dbReference type="NCBI Taxonomy" id="1194090"/>
    <lineage>
        <taxon>Bacteria</taxon>
        <taxon>Pseudomonadati</taxon>
        <taxon>Balneolota</taxon>
        <taxon>Balneolia</taxon>
        <taxon>Balneolales</taxon>
        <taxon>Balneolaceae</taxon>
        <taxon>Fodinibius</taxon>
    </lineage>
</organism>
<dbReference type="RefSeq" id="WP_244545692.1">
    <property type="nucleotide sequence ID" value="NZ_FQUS01000012.1"/>
</dbReference>
<dbReference type="STRING" id="1194090.SAMN05443144_112111"/>
<keyword evidence="2" id="KW-1185">Reference proteome</keyword>
<dbReference type="AlphaFoldDB" id="A0A1M5E380"/>
<dbReference type="Proteomes" id="UP000184041">
    <property type="component" value="Unassembled WGS sequence"/>
</dbReference>
<evidence type="ECO:0000313" key="1">
    <source>
        <dbReference type="EMBL" id="SHF73594.1"/>
    </source>
</evidence>
<gene>
    <name evidence="1" type="ORF">SAMN05443144_112111</name>
</gene>
<name>A0A1M5E380_9BACT</name>
<evidence type="ECO:0008006" key="3">
    <source>
        <dbReference type="Google" id="ProtNLM"/>
    </source>
</evidence>
<evidence type="ECO:0000313" key="2">
    <source>
        <dbReference type="Proteomes" id="UP000184041"/>
    </source>
</evidence>
<dbReference type="EMBL" id="FQUS01000012">
    <property type="protein sequence ID" value="SHF73594.1"/>
    <property type="molecule type" value="Genomic_DNA"/>
</dbReference>
<proteinExistence type="predicted"/>
<reference evidence="1 2" key="1">
    <citation type="submission" date="2016-11" db="EMBL/GenBank/DDBJ databases">
        <authorList>
            <person name="Jaros S."/>
            <person name="Januszkiewicz K."/>
            <person name="Wedrychowicz H."/>
        </authorList>
    </citation>
    <scope>NUCLEOTIDE SEQUENCE [LARGE SCALE GENOMIC DNA]</scope>
    <source>
        <strain evidence="1 2">DSM 21986</strain>
    </source>
</reference>
<protein>
    <recommendedName>
        <fullName evidence="3">DUF2281 domain-containing protein</fullName>
    </recommendedName>
</protein>